<evidence type="ECO:0000313" key="5">
    <source>
        <dbReference type="EMBL" id="KAG8433726.1"/>
    </source>
</evidence>
<evidence type="ECO:0000256" key="2">
    <source>
        <dbReference type="ARBA" id="ARBA00022525"/>
    </source>
</evidence>
<dbReference type="PANTHER" id="PTHR20914:SF25">
    <property type="entry name" value="PHOSPHOLIPASE A2 INHIBITOR AND LY6_PLAUR DOMAIN-CONTAINING PROTEIN"/>
    <property type="match status" value="1"/>
</dbReference>
<dbReference type="InterPro" id="IPR050918">
    <property type="entry name" value="CNF-like_PLA2_Inhibitor"/>
</dbReference>
<sequence length="199" mass="20577">MSFLLGILYVLSAFAATGYSLSCTTCSSLESTACEGPSMTCLPDNVCGSTHVIATAFGVPVINQFTMSCVPRYHCNGTGSISNSVSKIKVGVSCCHTDNCTSPIPTLPEDSIELNGIVCPSCSVVGSLSCDSTDTVQCTGDENLCVSQATEVTGNTTSRTLFLGCATRSYCDIGTISTTTSNVTVDIRITCTNGTSGTY</sequence>
<evidence type="ECO:0000313" key="6">
    <source>
        <dbReference type="Proteomes" id="UP000812440"/>
    </source>
</evidence>
<comment type="caution">
    <text evidence="5">The sequence shown here is derived from an EMBL/GenBank/DDBJ whole genome shotgun (WGS) entry which is preliminary data.</text>
</comment>
<protein>
    <recommendedName>
        <fullName evidence="4">UPAR/Ly6 domain-containing protein</fullName>
    </recommendedName>
</protein>
<dbReference type="OrthoDB" id="9907178at2759"/>
<feature type="signal peptide" evidence="3">
    <location>
        <begin position="1"/>
        <end position="20"/>
    </location>
</feature>
<name>A0A8T2IU83_9PIPI</name>
<dbReference type="EMBL" id="JAACNH010000008">
    <property type="protein sequence ID" value="KAG8433726.1"/>
    <property type="molecule type" value="Genomic_DNA"/>
</dbReference>
<dbReference type="CDD" id="cd23572">
    <property type="entry name" value="TFP_LU_ECD_PINLYP_rpt2"/>
    <property type="match status" value="1"/>
</dbReference>
<dbReference type="SUPFAM" id="SSF57302">
    <property type="entry name" value="Snake toxin-like"/>
    <property type="match status" value="2"/>
</dbReference>
<evidence type="ECO:0000259" key="4">
    <source>
        <dbReference type="Pfam" id="PF00021"/>
    </source>
</evidence>
<evidence type="ECO:0000256" key="3">
    <source>
        <dbReference type="SAM" id="SignalP"/>
    </source>
</evidence>
<dbReference type="Pfam" id="PF00021">
    <property type="entry name" value="UPAR_LY6"/>
    <property type="match status" value="2"/>
</dbReference>
<dbReference type="AlphaFoldDB" id="A0A8T2IU83"/>
<dbReference type="GO" id="GO:0005576">
    <property type="term" value="C:extracellular region"/>
    <property type="evidence" value="ECO:0007669"/>
    <property type="project" value="UniProtKB-SubCell"/>
</dbReference>
<proteinExistence type="predicted"/>
<gene>
    <name evidence="5" type="ORF">GDO86_012181</name>
</gene>
<feature type="chain" id="PRO_5035828671" description="UPAR/Ly6 domain-containing protein" evidence="3">
    <location>
        <begin position="21"/>
        <end position="199"/>
    </location>
</feature>
<organism evidence="5 6">
    <name type="scientific">Hymenochirus boettgeri</name>
    <name type="common">Congo dwarf clawed frog</name>
    <dbReference type="NCBI Taxonomy" id="247094"/>
    <lineage>
        <taxon>Eukaryota</taxon>
        <taxon>Metazoa</taxon>
        <taxon>Chordata</taxon>
        <taxon>Craniata</taxon>
        <taxon>Vertebrata</taxon>
        <taxon>Euteleostomi</taxon>
        <taxon>Amphibia</taxon>
        <taxon>Batrachia</taxon>
        <taxon>Anura</taxon>
        <taxon>Pipoidea</taxon>
        <taxon>Pipidae</taxon>
        <taxon>Pipinae</taxon>
        <taxon>Hymenochirus</taxon>
    </lineage>
</organism>
<keyword evidence="3" id="KW-0732">Signal</keyword>
<keyword evidence="2" id="KW-0964">Secreted</keyword>
<feature type="domain" description="UPAR/Ly6" evidence="4">
    <location>
        <begin position="116"/>
        <end position="193"/>
    </location>
</feature>
<evidence type="ECO:0000256" key="1">
    <source>
        <dbReference type="ARBA" id="ARBA00004613"/>
    </source>
</evidence>
<accession>A0A8T2IU83</accession>
<keyword evidence="6" id="KW-1185">Reference proteome</keyword>
<comment type="subcellular location">
    <subcellularLocation>
        <location evidence="1">Secreted</location>
    </subcellularLocation>
</comment>
<feature type="domain" description="UPAR/Ly6" evidence="4">
    <location>
        <begin position="20"/>
        <end position="103"/>
    </location>
</feature>
<dbReference type="InterPro" id="IPR045860">
    <property type="entry name" value="Snake_toxin-like_sf"/>
</dbReference>
<dbReference type="Proteomes" id="UP000812440">
    <property type="component" value="Chromosome 7"/>
</dbReference>
<dbReference type="PANTHER" id="PTHR20914">
    <property type="entry name" value="LY6/PLAUR DOMAIN-CONTAINING PROTEIN 8"/>
    <property type="match status" value="1"/>
</dbReference>
<dbReference type="InterPro" id="IPR016054">
    <property type="entry name" value="LY6_UPA_recep-like"/>
</dbReference>
<dbReference type="Gene3D" id="2.10.60.10">
    <property type="entry name" value="CD59"/>
    <property type="match status" value="2"/>
</dbReference>
<reference evidence="5" key="1">
    <citation type="thesis" date="2020" institute="ProQuest LLC" country="789 East Eisenhower Parkway, Ann Arbor, MI, USA">
        <title>Comparative Genomics and Chromosome Evolution.</title>
        <authorList>
            <person name="Mudd A.B."/>
        </authorList>
    </citation>
    <scope>NUCLEOTIDE SEQUENCE</scope>
    <source>
        <strain evidence="5">Female2</strain>
        <tissue evidence="5">Blood</tissue>
    </source>
</reference>